<name>A0A177NR88_9GAMM</name>
<dbReference type="STRING" id="980561.A1359_03230"/>
<dbReference type="InterPro" id="IPR017522">
    <property type="entry name" value="Sugar_tfrase_PEP-CTERM_Stp2"/>
</dbReference>
<dbReference type="PANTHER" id="PTHR12526">
    <property type="entry name" value="GLYCOSYLTRANSFERASE"/>
    <property type="match status" value="1"/>
</dbReference>
<accession>A0A177NR88</accession>
<feature type="domain" description="Glycosyltransferase subfamily 4-like N-terminal" evidence="1">
    <location>
        <begin position="24"/>
        <end position="183"/>
    </location>
</feature>
<evidence type="ECO:0000313" key="2">
    <source>
        <dbReference type="EMBL" id="OAI20485.1"/>
    </source>
</evidence>
<dbReference type="Pfam" id="PF13692">
    <property type="entry name" value="Glyco_trans_1_4"/>
    <property type="match status" value="1"/>
</dbReference>
<dbReference type="RefSeq" id="WP_066977837.1">
    <property type="nucleotide sequence ID" value="NZ_LUUI01000044.1"/>
</dbReference>
<reference evidence="2 3" key="1">
    <citation type="submission" date="2016-03" db="EMBL/GenBank/DDBJ databases">
        <authorList>
            <person name="Ploux O."/>
        </authorList>
    </citation>
    <scope>NUCLEOTIDE SEQUENCE [LARGE SCALE GENOMIC DNA]</scope>
    <source>
        <strain evidence="2 3">R-45370</strain>
    </source>
</reference>
<comment type="caution">
    <text evidence="2">The sequence shown here is derived from an EMBL/GenBank/DDBJ whole genome shotgun (WGS) entry which is preliminary data.</text>
</comment>
<organism evidence="2 3">
    <name type="scientific">Methylomonas lenta</name>
    <dbReference type="NCBI Taxonomy" id="980561"/>
    <lineage>
        <taxon>Bacteria</taxon>
        <taxon>Pseudomonadati</taxon>
        <taxon>Pseudomonadota</taxon>
        <taxon>Gammaproteobacteria</taxon>
        <taxon>Methylococcales</taxon>
        <taxon>Methylococcaceae</taxon>
        <taxon>Methylomonas</taxon>
    </lineage>
</organism>
<gene>
    <name evidence="2" type="ORF">A1359_03230</name>
</gene>
<keyword evidence="2" id="KW-0808">Transferase</keyword>
<dbReference type="InterPro" id="IPR028098">
    <property type="entry name" value="Glyco_trans_4-like_N"/>
</dbReference>
<dbReference type="AlphaFoldDB" id="A0A177NR88"/>
<dbReference type="SUPFAM" id="SSF53756">
    <property type="entry name" value="UDP-Glycosyltransferase/glycogen phosphorylase"/>
    <property type="match status" value="1"/>
</dbReference>
<dbReference type="Pfam" id="PF13439">
    <property type="entry name" value="Glyco_transf_4"/>
    <property type="match status" value="1"/>
</dbReference>
<dbReference type="Proteomes" id="UP000078476">
    <property type="component" value="Unassembled WGS sequence"/>
</dbReference>
<evidence type="ECO:0000313" key="3">
    <source>
        <dbReference type="Proteomes" id="UP000078476"/>
    </source>
</evidence>
<dbReference type="GO" id="GO:0016757">
    <property type="term" value="F:glycosyltransferase activity"/>
    <property type="evidence" value="ECO:0007669"/>
    <property type="project" value="UniProtKB-ARBA"/>
</dbReference>
<sequence length="384" mass="43271">MTIPKSVPQNLPPLIVHIIYRLGIGGLENGLINLVNRLPADRYRHAIICLTESTDFSQRIQRQDVVVFEIHKQPGQDWHSFIKVYQLLKQLKPAIVHTRNLAALEYQLCALLAGVPYRLQGEHGWDVFDPDGNNRKYQWLRRILGLTIHRFIPLSHQLQDYLQIKVGIPARKISRICNGVDTQIFYPRSETRQSPHNCPLDLHNKLVIGTVGRMHGVKDQLTLVKAFIAACQQSQSFADRACLFLIGDGPLRAQAIELLDQNGLADKAWLPGERNDIAQILRCLDVFVLPSKAEGISNTILEAMATGLPVIATNVGGNPELVLHAQTGYLVEKENPPALAAALLELITDDQKRHQFAQAAFMRAQQEFSIDNMVARYQTVYDRH</sequence>
<dbReference type="OrthoDB" id="9775208at2"/>
<dbReference type="PANTHER" id="PTHR12526:SF630">
    <property type="entry name" value="GLYCOSYLTRANSFERASE"/>
    <property type="match status" value="1"/>
</dbReference>
<protein>
    <submittedName>
        <fullName evidence="2">Sugar transferase</fullName>
    </submittedName>
</protein>
<dbReference type="EMBL" id="LUUI01000044">
    <property type="protein sequence ID" value="OAI20485.1"/>
    <property type="molecule type" value="Genomic_DNA"/>
</dbReference>
<proteinExistence type="predicted"/>
<dbReference type="NCBIfam" id="TIGR03088">
    <property type="entry name" value="stp2"/>
    <property type="match status" value="1"/>
</dbReference>
<dbReference type="Gene3D" id="3.40.50.2000">
    <property type="entry name" value="Glycogen Phosphorylase B"/>
    <property type="match status" value="2"/>
</dbReference>
<keyword evidence="3" id="KW-1185">Reference proteome</keyword>
<evidence type="ECO:0000259" key="1">
    <source>
        <dbReference type="Pfam" id="PF13439"/>
    </source>
</evidence>